<feature type="chain" id="PRO_5041721613" description="glucan endo-1,3-beta-D-glucosidase" evidence="9">
    <location>
        <begin position="19"/>
        <end position="405"/>
    </location>
</feature>
<evidence type="ECO:0000256" key="6">
    <source>
        <dbReference type="ARBA" id="ARBA00023295"/>
    </source>
</evidence>
<evidence type="ECO:0000313" key="12">
    <source>
        <dbReference type="EMBL" id="OVF07966.1"/>
    </source>
</evidence>
<evidence type="ECO:0000256" key="3">
    <source>
        <dbReference type="ARBA" id="ARBA00012780"/>
    </source>
</evidence>
<keyword evidence="7" id="KW-0961">Cell wall biogenesis/degradation</keyword>
<gene>
    <name evidence="12" type="ORF">A9F13_10g01023</name>
</gene>
<comment type="caution">
    <text evidence="12">The sequence shown here is derived from an EMBL/GenBank/DDBJ whole genome shotgun (WGS) entry which is preliminary data.</text>
</comment>
<keyword evidence="6" id="KW-0326">Glycosidase</keyword>
<feature type="domain" description="Cell wall protein YJL171C/Tos1 N-terminal" evidence="11">
    <location>
        <begin position="38"/>
        <end position="104"/>
    </location>
</feature>
<organism evidence="12 13">
    <name type="scientific">Clavispora lusitaniae</name>
    <name type="common">Candida lusitaniae</name>
    <dbReference type="NCBI Taxonomy" id="36911"/>
    <lineage>
        <taxon>Eukaryota</taxon>
        <taxon>Fungi</taxon>
        <taxon>Dikarya</taxon>
        <taxon>Ascomycota</taxon>
        <taxon>Saccharomycotina</taxon>
        <taxon>Pichiomycetes</taxon>
        <taxon>Metschnikowiaceae</taxon>
        <taxon>Clavispora</taxon>
    </lineage>
</organism>
<proteinExistence type="inferred from homology"/>
<evidence type="ECO:0000259" key="11">
    <source>
        <dbReference type="Pfam" id="PF10290"/>
    </source>
</evidence>
<accession>A0AA91T1E9</accession>
<evidence type="ECO:0000256" key="1">
    <source>
        <dbReference type="ARBA" id="ARBA00000382"/>
    </source>
</evidence>
<dbReference type="InterPro" id="IPR018807">
    <property type="entry name" value="YJL171C/Tos1_N"/>
</dbReference>
<dbReference type="Pfam" id="PF10287">
    <property type="entry name" value="YJL171C_Tos1_C"/>
    <property type="match status" value="1"/>
</dbReference>
<dbReference type="KEGG" id="clus:A9F13_10g01023"/>
<evidence type="ECO:0000256" key="5">
    <source>
        <dbReference type="ARBA" id="ARBA00022801"/>
    </source>
</evidence>
<evidence type="ECO:0000256" key="9">
    <source>
        <dbReference type="SAM" id="SignalP"/>
    </source>
</evidence>
<dbReference type="GO" id="GO:0009277">
    <property type="term" value="C:fungal-type cell wall"/>
    <property type="evidence" value="ECO:0007669"/>
    <property type="project" value="TreeGrafter"/>
</dbReference>
<evidence type="ECO:0000256" key="2">
    <source>
        <dbReference type="ARBA" id="ARBA00006055"/>
    </source>
</evidence>
<evidence type="ECO:0000259" key="10">
    <source>
        <dbReference type="Pfam" id="PF10287"/>
    </source>
</evidence>
<comment type="catalytic activity">
    <reaction evidence="1">
        <text>Hydrolysis of (1-&gt;3)-beta-D-glucosidic linkages in (1-&gt;3)-beta-D-glucans.</text>
        <dbReference type="EC" id="3.2.1.39"/>
    </reaction>
</comment>
<dbReference type="PANTHER" id="PTHR31737:SF3">
    <property type="entry name" value="CELL WALL PROTEIN YJL171C"/>
    <property type="match status" value="1"/>
</dbReference>
<keyword evidence="5" id="KW-0378">Hydrolase</keyword>
<dbReference type="Pfam" id="PF10290">
    <property type="entry name" value="YJL171C_Tos1_N"/>
    <property type="match status" value="1"/>
</dbReference>
<dbReference type="AlphaFoldDB" id="A0AA91T1E9"/>
<reference evidence="12 13" key="1">
    <citation type="submission" date="2017-04" db="EMBL/GenBank/DDBJ databases">
        <title>Draft genome of the yeast Clavispora lusitaniae type strain CBS 6936.</title>
        <authorList>
            <person name="Durrens P."/>
            <person name="Klopp C."/>
            <person name="Biteau N."/>
            <person name="Fitton-Ouhabi V."/>
            <person name="Dementhon K."/>
            <person name="Accoceberry I."/>
            <person name="Sherman D.J."/>
            <person name="Noel T."/>
        </authorList>
    </citation>
    <scope>NUCLEOTIDE SEQUENCE [LARGE SCALE GENOMIC DNA]</scope>
    <source>
        <strain evidence="12 13">CBS 6936</strain>
    </source>
</reference>
<feature type="signal peptide" evidence="9">
    <location>
        <begin position="1"/>
        <end position="18"/>
    </location>
</feature>
<dbReference type="PANTHER" id="PTHR31737">
    <property type="entry name" value="PROTEIN TOS1"/>
    <property type="match status" value="1"/>
</dbReference>
<dbReference type="Proteomes" id="UP000195602">
    <property type="component" value="Unassembled WGS sequence"/>
</dbReference>
<dbReference type="InterPro" id="IPR018805">
    <property type="entry name" value="YJL171C/Tos1_C"/>
</dbReference>
<evidence type="ECO:0000256" key="4">
    <source>
        <dbReference type="ARBA" id="ARBA00022729"/>
    </source>
</evidence>
<evidence type="ECO:0000313" key="13">
    <source>
        <dbReference type="Proteomes" id="UP000195602"/>
    </source>
</evidence>
<keyword evidence="4 9" id="KW-0732">Signal</keyword>
<feature type="region of interest" description="Disordered" evidence="8">
    <location>
        <begin position="366"/>
        <end position="387"/>
    </location>
</feature>
<sequence length="405" mass="43635">MSIFKLLALGCSIAGVLAAESSSTERNSSSTANGNAVDKIVFENVGYTGYYYDVESYTDLTSDDCSCKLDKSFTVFEGTNAPLNEELSVHLRGPISLKGFGYYVSDDSSKGTWQRKAYYNSSSQTADNVTFLVNGGEFSPCVGRALTYASSNGTGIASSATILEDDNLVESNEEYTIMSSVKCASSGASNDCGYYREGIAAYHGFYGDIKMFLFEFEMPEATDDKDTTYHNMPAIWFLNAKIPRTSQYNANTSCSCWASGCGELDIFEVLNSTKPLQLDSTIHDFQGTDDIQNGLEATDYFERDTSGVMRGGVVFGNDRTITIFMEDSMDIKESLSASEVQQWIDYGSAMGSKSLSSVSMDTSTASASAAASGSSSSKKSDGTSSSPTSLWFSAVTLVLSSLLYL</sequence>
<name>A0AA91T1E9_CLALS</name>
<comment type="similarity">
    <text evidence="2">Belongs to the PGA52 family.</text>
</comment>
<dbReference type="GO" id="GO:0071555">
    <property type="term" value="P:cell wall organization"/>
    <property type="evidence" value="ECO:0007669"/>
    <property type="project" value="UniProtKB-KW"/>
</dbReference>
<evidence type="ECO:0000256" key="7">
    <source>
        <dbReference type="ARBA" id="ARBA00023316"/>
    </source>
</evidence>
<evidence type="ECO:0000256" key="8">
    <source>
        <dbReference type="SAM" id="MobiDB-lite"/>
    </source>
</evidence>
<feature type="domain" description="Cell wall protein YJL171C/Tos1 C-terminal" evidence="10">
    <location>
        <begin position="111"/>
        <end position="343"/>
    </location>
</feature>
<dbReference type="GO" id="GO:0042973">
    <property type="term" value="F:glucan endo-1,3-beta-D-glucosidase activity"/>
    <property type="evidence" value="ECO:0007669"/>
    <property type="project" value="UniProtKB-EC"/>
</dbReference>
<dbReference type="EMBL" id="LYUB02000010">
    <property type="protein sequence ID" value="OVF07966.1"/>
    <property type="molecule type" value="Genomic_DNA"/>
</dbReference>
<protein>
    <recommendedName>
        <fullName evidence="3">glucan endo-1,3-beta-D-glucosidase</fullName>
        <ecNumber evidence="3">3.2.1.39</ecNumber>
    </recommendedName>
</protein>
<dbReference type="EC" id="3.2.1.39" evidence="3"/>